<evidence type="ECO:0000313" key="1">
    <source>
        <dbReference type="EMBL" id="BCL30234.1"/>
    </source>
</evidence>
<dbReference type="KEGG" id="sgm:GCM10017557_50930"/>
<sequence>MRVVSGHTAGVEDATASVESVTAGVESVTAGVVEGVVAAWINARPGRRQGSNTFSVPIDARTL</sequence>
<protein>
    <submittedName>
        <fullName evidence="1">Uncharacterized protein</fullName>
    </submittedName>
</protein>
<organism evidence="1 2">
    <name type="scientific">Streptomyces aurantiacus</name>
    <dbReference type="NCBI Taxonomy" id="47760"/>
    <lineage>
        <taxon>Bacteria</taxon>
        <taxon>Bacillati</taxon>
        <taxon>Actinomycetota</taxon>
        <taxon>Actinomycetes</taxon>
        <taxon>Kitasatosporales</taxon>
        <taxon>Streptomycetaceae</taxon>
        <taxon>Streptomyces</taxon>
        <taxon>Streptomyces aurantiacus group</taxon>
    </lineage>
</organism>
<dbReference type="Proteomes" id="UP000516444">
    <property type="component" value="Chromosome"/>
</dbReference>
<reference evidence="1 2" key="1">
    <citation type="journal article" date="2014" name="Int. J. Syst. Evol. Microbiol.">
        <title>Complete genome sequence of Corynebacterium casei LMG S-19264T (=DSM 44701T), isolated from a smear-ripened cheese.</title>
        <authorList>
            <consortium name="US DOE Joint Genome Institute (JGI-PGF)"/>
            <person name="Walter F."/>
            <person name="Albersmeier A."/>
            <person name="Kalinowski J."/>
            <person name="Ruckert C."/>
        </authorList>
    </citation>
    <scope>NUCLEOTIDE SEQUENCE [LARGE SCALE GENOMIC DNA]</scope>
    <source>
        <strain evidence="1 2">JCM 4677</strain>
    </source>
</reference>
<dbReference type="EMBL" id="AP023440">
    <property type="protein sequence ID" value="BCL30234.1"/>
    <property type="molecule type" value="Genomic_DNA"/>
</dbReference>
<name>A0A7G1P8Q3_9ACTN</name>
<accession>A0A7G1P8Q3</accession>
<gene>
    <name evidence="1" type="ORF">GCM10017557_50930</name>
</gene>
<dbReference type="AlphaFoldDB" id="A0A7G1P8Q3"/>
<evidence type="ECO:0000313" key="2">
    <source>
        <dbReference type="Proteomes" id="UP000516444"/>
    </source>
</evidence>
<keyword evidence="2" id="KW-1185">Reference proteome</keyword>
<proteinExistence type="predicted"/>